<gene>
    <name evidence="7" type="ORF">J2Z83_001481</name>
</gene>
<evidence type="ECO:0000259" key="6">
    <source>
        <dbReference type="Pfam" id="PF03816"/>
    </source>
</evidence>
<dbReference type="EMBL" id="JAGGKX010000005">
    <property type="protein sequence ID" value="MBP1969377.1"/>
    <property type="molecule type" value="Genomic_DNA"/>
</dbReference>
<reference evidence="7 8" key="1">
    <citation type="submission" date="2021-03" db="EMBL/GenBank/DDBJ databases">
        <title>Genomic Encyclopedia of Type Strains, Phase IV (KMG-IV): sequencing the most valuable type-strain genomes for metagenomic binning, comparative biology and taxonomic classification.</title>
        <authorList>
            <person name="Goeker M."/>
        </authorList>
    </citation>
    <scope>NUCLEOTIDE SEQUENCE [LARGE SCALE GENOMIC DNA]</scope>
    <source>
        <strain evidence="7 8">DSM 25609</strain>
    </source>
</reference>
<evidence type="ECO:0000256" key="5">
    <source>
        <dbReference type="SAM" id="Phobius"/>
    </source>
</evidence>
<name>A0ABS4IEL6_9BACI</name>
<comment type="similarity">
    <text evidence="1">Belongs to the LytR/CpsA/Psr (LCP) family.</text>
</comment>
<dbReference type="Pfam" id="PF03816">
    <property type="entry name" value="LytR_cpsA_psr"/>
    <property type="match status" value="1"/>
</dbReference>
<dbReference type="PANTHER" id="PTHR33392">
    <property type="entry name" value="POLYISOPRENYL-TEICHOIC ACID--PEPTIDOGLYCAN TEICHOIC ACID TRANSFERASE TAGU"/>
    <property type="match status" value="1"/>
</dbReference>
<dbReference type="PANTHER" id="PTHR33392:SF3">
    <property type="entry name" value="POLYISOPRENYL-TEICHOIC ACID--PEPTIDOGLYCAN TEICHOIC ACID TRANSFERASE TAGT"/>
    <property type="match status" value="1"/>
</dbReference>
<feature type="domain" description="Cell envelope-related transcriptional attenuator" evidence="6">
    <location>
        <begin position="95"/>
        <end position="242"/>
    </location>
</feature>
<evidence type="ECO:0000256" key="3">
    <source>
        <dbReference type="ARBA" id="ARBA00022968"/>
    </source>
</evidence>
<keyword evidence="4 5" id="KW-1133">Transmembrane helix</keyword>
<proteinExistence type="inferred from homology"/>
<evidence type="ECO:0000256" key="2">
    <source>
        <dbReference type="ARBA" id="ARBA00022692"/>
    </source>
</evidence>
<keyword evidence="5" id="KW-0472">Membrane</keyword>
<keyword evidence="8" id="KW-1185">Reference proteome</keyword>
<evidence type="ECO:0000256" key="1">
    <source>
        <dbReference type="ARBA" id="ARBA00006068"/>
    </source>
</evidence>
<feature type="transmembrane region" description="Helical" evidence="5">
    <location>
        <begin position="16"/>
        <end position="39"/>
    </location>
</feature>
<dbReference type="InterPro" id="IPR004474">
    <property type="entry name" value="LytR_CpsA_psr"/>
</dbReference>
<evidence type="ECO:0000313" key="8">
    <source>
        <dbReference type="Proteomes" id="UP001519345"/>
    </source>
</evidence>
<accession>A0ABS4IEL6</accession>
<evidence type="ECO:0000256" key="4">
    <source>
        <dbReference type="ARBA" id="ARBA00022989"/>
    </source>
</evidence>
<protein>
    <submittedName>
        <fullName evidence="7">LCP family protein required for cell wall assembly</fullName>
    </submittedName>
</protein>
<organism evidence="7 8">
    <name type="scientific">Virgibacillus natechei</name>
    <dbReference type="NCBI Taxonomy" id="1216297"/>
    <lineage>
        <taxon>Bacteria</taxon>
        <taxon>Bacillati</taxon>
        <taxon>Bacillota</taxon>
        <taxon>Bacilli</taxon>
        <taxon>Bacillales</taxon>
        <taxon>Bacillaceae</taxon>
        <taxon>Virgibacillus</taxon>
    </lineage>
</organism>
<sequence>MAKQRKHNRMFSIKKALLYSSVILIFLIGIGVGYAVYLFDRTSDTITESHEELGREDDRSSLRDDMVDPVEDNVSILFMGVDSSEHRGNDDHSLSDALLLATFNKEDSNVKLLSIPRDSYVRVPELGYHTKINHAHAFGGPSATIETVEEFLELPVDYFVRMNFEGFIEVVDSLDGIPFDVPYEFTESDSNDNRDAIHLYPGEQMLNGEEALALARTRDNDNDIERGKRQQEIMESIAKKATSASSVLKLDELITAVGSNMATNLNFSEIRSFFSYGLDEQFAIETVNLEGTGGYMEDGVWYYQVDEASRVQIQDELREHLNLPSINGVNDFAEDEVSYY</sequence>
<evidence type="ECO:0000313" key="7">
    <source>
        <dbReference type="EMBL" id="MBP1969377.1"/>
    </source>
</evidence>
<comment type="caution">
    <text evidence="7">The sequence shown here is derived from an EMBL/GenBank/DDBJ whole genome shotgun (WGS) entry which is preliminary data.</text>
</comment>
<dbReference type="RefSeq" id="WP_209462560.1">
    <property type="nucleotide sequence ID" value="NZ_CP110224.1"/>
</dbReference>
<keyword evidence="2 5" id="KW-0812">Transmembrane</keyword>
<keyword evidence="3" id="KW-0735">Signal-anchor</keyword>
<dbReference type="Gene3D" id="3.40.630.190">
    <property type="entry name" value="LCP protein"/>
    <property type="match status" value="1"/>
</dbReference>
<dbReference type="NCBIfam" id="TIGR00350">
    <property type="entry name" value="lytR_cpsA_psr"/>
    <property type="match status" value="1"/>
</dbReference>
<dbReference type="Proteomes" id="UP001519345">
    <property type="component" value="Unassembled WGS sequence"/>
</dbReference>
<dbReference type="InterPro" id="IPR050922">
    <property type="entry name" value="LytR/CpsA/Psr_CW_biosynth"/>
</dbReference>